<evidence type="ECO:0000313" key="1">
    <source>
        <dbReference type="EMBL" id="KKK57736.1"/>
    </source>
</evidence>
<accession>A0A0F8ZCF8</accession>
<dbReference type="AlphaFoldDB" id="A0A0F8ZCF8"/>
<protein>
    <submittedName>
        <fullName evidence="1">Uncharacterized protein</fullName>
    </submittedName>
</protein>
<dbReference type="EMBL" id="LAZR01064327">
    <property type="protein sequence ID" value="KKK57736.1"/>
    <property type="molecule type" value="Genomic_DNA"/>
</dbReference>
<organism evidence="1">
    <name type="scientific">marine sediment metagenome</name>
    <dbReference type="NCBI Taxonomy" id="412755"/>
    <lineage>
        <taxon>unclassified sequences</taxon>
        <taxon>metagenomes</taxon>
        <taxon>ecological metagenomes</taxon>
    </lineage>
</organism>
<sequence>MGIWINPGHSTYPQKIVVQPDGIYLKYKKIEDTTYVYTDTLKVIEKWVDSKVSPIIARSAVILQRRGSRRNVRIFSEIVGTLDCAKHFIVCELVGYPFGLFVLLVVFEGEA</sequence>
<gene>
    <name evidence="1" type="ORF">LCGC14_3051470</name>
</gene>
<comment type="caution">
    <text evidence="1">The sequence shown here is derived from an EMBL/GenBank/DDBJ whole genome shotgun (WGS) entry which is preliminary data.</text>
</comment>
<name>A0A0F8ZCF8_9ZZZZ</name>
<proteinExistence type="predicted"/>
<reference evidence="1" key="1">
    <citation type="journal article" date="2015" name="Nature">
        <title>Complex archaea that bridge the gap between prokaryotes and eukaryotes.</title>
        <authorList>
            <person name="Spang A."/>
            <person name="Saw J.H."/>
            <person name="Jorgensen S.L."/>
            <person name="Zaremba-Niedzwiedzka K."/>
            <person name="Martijn J."/>
            <person name="Lind A.E."/>
            <person name="van Eijk R."/>
            <person name="Schleper C."/>
            <person name="Guy L."/>
            <person name="Ettema T.J."/>
        </authorList>
    </citation>
    <scope>NUCLEOTIDE SEQUENCE</scope>
</reference>